<evidence type="ECO:0000313" key="1">
    <source>
        <dbReference type="EMBL" id="EGJ39814.1"/>
    </source>
</evidence>
<dbReference type="EMBL" id="AFFO01000008">
    <property type="protein sequence ID" value="EGJ39814.1"/>
    <property type="molecule type" value="Genomic_DNA"/>
</dbReference>
<reference evidence="1 2" key="1">
    <citation type="submission" date="2011-03" db="EMBL/GenBank/DDBJ databases">
        <authorList>
            <person name="Muzny D."/>
            <person name="Qin X."/>
            <person name="Deng J."/>
            <person name="Jiang H."/>
            <person name="Liu Y."/>
            <person name="Qu J."/>
            <person name="Song X.-Z."/>
            <person name="Zhang L."/>
            <person name="Thornton R."/>
            <person name="Coyle M."/>
            <person name="Francisco L."/>
            <person name="Jackson L."/>
            <person name="Javaid M."/>
            <person name="Korchina V."/>
            <person name="Kovar C."/>
            <person name="Mata R."/>
            <person name="Mathew T."/>
            <person name="Ngo R."/>
            <person name="Nguyen L."/>
            <person name="Nguyen N."/>
            <person name="Okwuonu G."/>
            <person name="Ongeri F."/>
            <person name="Pham C."/>
            <person name="Simmons D."/>
            <person name="Wilczek-Boney K."/>
            <person name="Hale W."/>
            <person name="Jakkamsetti A."/>
            <person name="Pham P."/>
            <person name="Ruth R."/>
            <person name="San Lucas F."/>
            <person name="Warren J."/>
            <person name="Zhang J."/>
            <person name="Zhao Z."/>
            <person name="Zhou C."/>
            <person name="Zhu D."/>
            <person name="Lee S."/>
            <person name="Bess C."/>
            <person name="Blankenburg K."/>
            <person name="Forbes L."/>
            <person name="Fu Q."/>
            <person name="Gubbala S."/>
            <person name="Hirani K."/>
            <person name="Jayaseelan J.C."/>
            <person name="Lara F."/>
            <person name="Munidasa M."/>
            <person name="Palculict T."/>
            <person name="Patil S."/>
            <person name="Pu L.-L."/>
            <person name="Saada N."/>
            <person name="Tang L."/>
            <person name="Weissenberger G."/>
            <person name="Zhu Y."/>
            <person name="Hemphill L."/>
            <person name="Shang Y."/>
            <person name="Youmans B."/>
            <person name="Ayvaz T."/>
            <person name="Ross M."/>
            <person name="Santibanez J."/>
            <person name="Aqrawi P."/>
            <person name="Gross S."/>
            <person name="Joshi V."/>
            <person name="Fowler G."/>
            <person name="Nazareth L."/>
            <person name="Reid J."/>
            <person name="Worley K."/>
            <person name="Petrosino J."/>
            <person name="Highlander S."/>
            <person name="Gibbs R."/>
        </authorList>
    </citation>
    <scope>NUCLEOTIDE SEQUENCE [LARGE SCALE GENOMIC DNA]</scope>
    <source>
        <strain evidence="1 2">SK49</strain>
    </source>
</reference>
<protein>
    <submittedName>
        <fullName evidence="1">Uncharacterized protein</fullName>
    </submittedName>
</protein>
<dbReference type="AlphaFoldDB" id="F3UWX4"/>
<dbReference type="Proteomes" id="UP000006459">
    <property type="component" value="Unassembled WGS sequence"/>
</dbReference>
<evidence type="ECO:0000313" key="2">
    <source>
        <dbReference type="Proteomes" id="UP000006459"/>
    </source>
</evidence>
<sequence>MVADTRTKSDSNLGRKGQAVADTRINRLTRWLTDSVNHLFCEENMANSRDYRNPNYTEKIKLQRFFTQLQIAASFFKEHFVGKIMYYETEIESVELHFSPTNFGSSEYIVELLS</sequence>
<dbReference type="HOGENOM" id="CLU_2404852_0_0_9"/>
<organism evidence="1 2">
    <name type="scientific">Streptococcus sanguinis SK49</name>
    <dbReference type="NCBI Taxonomy" id="888808"/>
    <lineage>
        <taxon>Bacteria</taxon>
        <taxon>Bacillati</taxon>
        <taxon>Bacillota</taxon>
        <taxon>Bacilli</taxon>
        <taxon>Lactobacillales</taxon>
        <taxon>Streptococcaceae</taxon>
        <taxon>Streptococcus</taxon>
    </lineage>
</organism>
<gene>
    <name evidence="1" type="ORF">HMPREF9380_1012</name>
</gene>
<comment type="caution">
    <text evidence="1">The sequence shown here is derived from an EMBL/GenBank/DDBJ whole genome shotgun (WGS) entry which is preliminary data.</text>
</comment>
<proteinExistence type="predicted"/>
<name>F3UWX4_STRSA</name>
<accession>F3UWX4</accession>